<organism evidence="2 3">
    <name type="scientific">Urochloa decumbens</name>
    <dbReference type="NCBI Taxonomy" id="240449"/>
    <lineage>
        <taxon>Eukaryota</taxon>
        <taxon>Viridiplantae</taxon>
        <taxon>Streptophyta</taxon>
        <taxon>Embryophyta</taxon>
        <taxon>Tracheophyta</taxon>
        <taxon>Spermatophyta</taxon>
        <taxon>Magnoliopsida</taxon>
        <taxon>Liliopsida</taxon>
        <taxon>Poales</taxon>
        <taxon>Poaceae</taxon>
        <taxon>PACMAD clade</taxon>
        <taxon>Panicoideae</taxon>
        <taxon>Panicodae</taxon>
        <taxon>Paniceae</taxon>
        <taxon>Melinidinae</taxon>
        <taxon>Urochloa</taxon>
    </lineage>
</organism>
<reference evidence="2" key="1">
    <citation type="submission" date="2024-10" db="EMBL/GenBank/DDBJ databases">
        <authorList>
            <person name="Ryan C."/>
        </authorList>
    </citation>
    <scope>NUCLEOTIDE SEQUENCE [LARGE SCALE GENOMIC DNA]</scope>
</reference>
<feature type="region of interest" description="Disordered" evidence="1">
    <location>
        <begin position="247"/>
        <end position="273"/>
    </location>
</feature>
<dbReference type="EMBL" id="OZ075141">
    <property type="protein sequence ID" value="CAL5032120.1"/>
    <property type="molecule type" value="Genomic_DNA"/>
</dbReference>
<evidence type="ECO:0000313" key="3">
    <source>
        <dbReference type="Proteomes" id="UP001497457"/>
    </source>
</evidence>
<evidence type="ECO:0000313" key="2">
    <source>
        <dbReference type="EMBL" id="CAL5032120.1"/>
    </source>
</evidence>
<proteinExistence type="predicted"/>
<sequence length="406" mass="44160">MPQQGVPFVELNDLNQDIEQNVGFDLNQPMEEDLGGIDDLMLGAGQQNEVEAPVQGNHEQVIDEGMPSDESGNQVPALLPDLNEVNQVEVFIPMHEGVPLQIIPDEVQMKDLMEVGQHIEDHLEPEGTQPPPPAVEFLEAQGNQFPTHANVIPDSEEILASNQPPVPLESQDPTLEEHQIDQNNEMHLGFVQLIQSPLDPTLAASQPEVLFSLPSKCPGKTTTKCLAQLPSEDSLLKKLSPGSTPVAGQLCSDASDKNIGVQDSPPASSDLPNLENVMPSGPWSHALLAQAFEAKNRSVLVDTDVRRSARKQDQLKGYKHNKDTCTSKTCLGCSKEPPILSPTVIKNLGETFCKIDSDQLNEKALLKKRKAVAPSAKPPVKAKPGKKKDKDDAEPSKKASKKQTKK</sequence>
<dbReference type="Proteomes" id="UP001497457">
    <property type="component" value="Chromosome 31b"/>
</dbReference>
<keyword evidence="3" id="KW-1185">Reference proteome</keyword>
<dbReference type="AlphaFoldDB" id="A0ABC9D602"/>
<feature type="compositionally biased region" description="Basic and acidic residues" evidence="1">
    <location>
        <begin position="388"/>
        <end position="397"/>
    </location>
</feature>
<name>A0ABC9D602_9POAL</name>
<protein>
    <submittedName>
        <fullName evidence="2">Uncharacterized protein</fullName>
    </submittedName>
</protein>
<gene>
    <name evidence="2" type="ORF">URODEC1_LOCUS82101</name>
</gene>
<dbReference type="PANTHER" id="PTHR33075">
    <property type="entry name" value="OS02G0499800 PROTEIN"/>
    <property type="match status" value="1"/>
</dbReference>
<feature type="region of interest" description="Disordered" evidence="1">
    <location>
        <begin position="368"/>
        <end position="406"/>
    </location>
</feature>
<accession>A0ABC9D602</accession>
<evidence type="ECO:0000256" key="1">
    <source>
        <dbReference type="SAM" id="MobiDB-lite"/>
    </source>
</evidence>